<protein>
    <recommendedName>
        <fullName evidence="4">DinB-like domain-containing protein</fullName>
    </recommendedName>
</protein>
<accession>A0A2N5S4F1</accession>
<feature type="region of interest" description="Disordered" evidence="1">
    <location>
        <begin position="1"/>
        <end position="62"/>
    </location>
</feature>
<evidence type="ECO:0000313" key="3">
    <source>
        <dbReference type="Proteomes" id="UP000235392"/>
    </source>
</evidence>
<dbReference type="AlphaFoldDB" id="A0A2N5S4F1"/>
<dbReference type="PANTHER" id="PTHR39473:SF1">
    <property type="entry name" value="DINB-LIKE DOMAIN-CONTAINING PROTEIN"/>
    <property type="match status" value="1"/>
</dbReference>
<evidence type="ECO:0000256" key="1">
    <source>
        <dbReference type="SAM" id="MobiDB-lite"/>
    </source>
</evidence>
<dbReference type="Proteomes" id="UP000235392">
    <property type="component" value="Unassembled WGS sequence"/>
</dbReference>
<dbReference type="PANTHER" id="PTHR39473">
    <property type="match status" value="1"/>
</dbReference>
<comment type="caution">
    <text evidence="2">The sequence shown here is derived from an EMBL/GenBank/DDBJ whole genome shotgun (WGS) entry which is preliminary data.</text>
</comment>
<proteinExistence type="predicted"/>
<gene>
    <name evidence="2" type="ORF">PCASD_23189</name>
</gene>
<feature type="compositionally biased region" description="Polar residues" evidence="1">
    <location>
        <begin position="47"/>
        <end position="62"/>
    </location>
</feature>
<reference evidence="2 3" key="1">
    <citation type="submission" date="2017-11" db="EMBL/GenBank/DDBJ databases">
        <title>De novo assembly and phasing of dikaryotic genomes from two isolates of Puccinia coronata f. sp. avenae, the causal agent of oat crown rust.</title>
        <authorList>
            <person name="Miller M.E."/>
            <person name="Zhang Y."/>
            <person name="Omidvar V."/>
            <person name="Sperschneider J."/>
            <person name="Schwessinger B."/>
            <person name="Raley C."/>
            <person name="Palmer J.M."/>
            <person name="Garnica D."/>
            <person name="Upadhyaya N."/>
            <person name="Rathjen J."/>
            <person name="Taylor J.M."/>
            <person name="Park R.F."/>
            <person name="Dodds P.N."/>
            <person name="Hirsch C.D."/>
            <person name="Kianian S.F."/>
            <person name="Figueroa M."/>
        </authorList>
    </citation>
    <scope>NUCLEOTIDE SEQUENCE [LARGE SCALE GENOMIC DNA]</scope>
    <source>
        <strain evidence="2">12SD80</strain>
    </source>
</reference>
<evidence type="ECO:0008006" key="4">
    <source>
        <dbReference type="Google" id="ProtNLM"/>
    </source>
</evidence>
<sequence length="290" mass="32279">MNTSGTRSTDEEQALDDAVSGGYPVVNERIASSGDGTHGHHHHHTRPSSSNGNRMARSTSSSESAAGYQQYLKLRTVAIGLLDQAIHLLQHVVDSDARLTTVSELVPGSTIGKHLRHLHDHFRILFESALSTEKNSVLNYDSRERNVPMESSHGVVLQEFIKLKQQYLEDGRSELNRNSKIFSHVFAESDDGDDHHHDEALQHIGQRGDISESAGSCSMGSFDHERKMDLVAITPFQVCLKTTFNRELWFACLHATHHFALIRVIVTGELKLDLPKEFGVAPSTLERSKI</sequence>
<organism evidence="2 3">
    <name type="scientific">Puccinia coronata f. sp. avenae</name>
    <dbReference type="NCBI Taxonomy" id="200324"/>
    <lineage>
        <taxon>Eukaryota</taxon>
        <taxon>Fungi</taxon>
        <taxon>Dikarya</taxon>
        <taxon>Basidiomycota</taxon>
        <taxon>Pucciniomycotina</taxon>
        <taxon>Pucciniomycetes</taxon>
        <taxon>Pucciniales</taxon>
        <taxon>Pucciniaceae</taxon>
        <taxon>Puccinia</taxon>
    </lineage>
</organism>
<evidence type="ECO:0000313" key="2">
    <source>
        <dbReference type="EMBL" id="PLW08089.1"/>
    </source>
</evidence>
<dbReference type="EMBL" id="PGCI01001086">
    <property type="protein sequence ID" value="PLW08089.1"/>
    <property type="molecule type" value="Genomic_DNA"/>
</dbReference>
<name>A0A2N5S4F1_9BASI</name>